<proteinExistence type="inferred from homology"/>
<dbReference type="GO" id="GO:0006605">
    <property type="term" value="P:protein targeting"/>
    <property type="evidence" value="ECO:0007669"/>
    <property type="project" value="UniProtKB-UniRule"/>
</dbReference>
<organism evidence="14 15">
    <name type="scientific">Alkaliphilus peptidifermentans DSM 18978</name>
    <dbReference type="NCBI Taxonomy" id="1120976"/>
    <lineage>
        <taxon>Bacteria</taxon>
        <taxon>Bacillati</taxon>
        <taxon>Bacillota</taxon>
        <taxon>Clostridia</taxon>
        <taxon>Peptostreptococcales</taxon>
        <taxon>Natronincolaceae</taxon>
        <taxon>Alkaliphilus</taxon>
    </lineage>
</organism>
<feature type="domain" description="Protein export membrane protein SecD/SecF C-terminal" evidence="13">
    <location>
        <begin position="110"/>
        <end position="283"/>
    </location>
</feature>
<evidence type="ECO:0000256" key="11">
    <source>
        <dbReference type="ARBA" id="ARBA00061053"/>
    </source>
</evidence>
<feature type="transmembrane region" description="Helical" evidence="12">
    <location>
        <begin position="152"/>
        <end position="173"/>
    </location>
</feature>
<comment type="function">
    <text evidence="9 12">Part of the Sec protein translocase complex. Interacts with the SecYEG preprotein conducting channel. SecDF uses the proton motive force (PMF) to complete protein translocation after the ATP-dependent function of SecA.</text>
</comment>
<name>A0A1G5L490_9FIRM</name>
<reference evidence="14 15" key="1">
    <citation type="submission" date="2016-10" db="EMBL/GenBank/DDBJ databases">
        <authorList>
            <person name="de Groot N.N."/>
        </authorList>
    </citation>
    <scope>NUCLEOTIDE SEQUENCE [LARGE SCALE GENOMIC DNA]</scope>
    <source>
        <strain evidence="14 15">DSM 18978</strain>
    </source>
</reference>
<comment type="similarity">
    <text evidence="12">Belongs to the SecD/SecF family. SecF subfamily.</text>
</comment>
<dbReference type="InterPro" id="IPR055344">
    <property type="entry name" value="SecD_SecF_C_bact"/>
</dbReference>
<dbReference type="GO" id="GO:0005886">
    <property type="term" value="C:plasma membrane"/>
    <property type="evidence" value="ECO:0007669"/>
    <property type="project" value="UniProtKB-SubCell"/>
</dbReference>
<evidence type="ECO:0000313" key="14">
    <source>
        <dbReference type="EMBL" id="SCZ07261.1"/>
    </source>
</evidence>
<dbReference type="AlphaFoldDB" id="A0A1G5L490"/>
<feature type="transmembrane region" description="Helical" evidence="12">
    <location>
        <begin position="9"/>
        <end position="34"/>
    </location>
</feature>
<dbReference type="PANTHER" id="PTHR30081">
    <property type="entry name" value="PROTEIN-EXPORT MEMBRANE PROTEIN SEC"/>
    <property type="match status" value="1"/>
</dbReference>
<comment type="subunit">
    <text evidence="12">Forms a complex with SecD. Part of the essential Sec protein translocation apparatus which comprises SecA, SecYEG and auxiliary proteins SecDF. Other proteins may also be involved.</text>
</comment>
<dbReference type="InterPro" id="IPR005665">
    <property type="entry name" value="SecF_bac"/>
</dbReference>
<dbReference type="Pfam" id="PF02355">
    <property type="entry name" value="SecD_SecF_C"/>
    <property type="match status" value="1"/>
</dbReference>
<dbReference type="Pfam" id="PF07549">
    <property type="entry name" value="Sec_GG"/>
    <property type="match status" value="1"/>
</dbReference>
<evidence type="ECO:0000256" key="1">
    <source>
        <dbReference type="ARBA" id="ARBA00004651"/>
    </source>
</evidence>
<keyword evidence="15" id="KW-1185">Reference proteome</keyword>
<dbReference type="GO" id="GO:0065002">
    <property type="term" value="P:intracellular protein transmembrane transport"/>
    <property type="evidence" value="ECO:0007669"/>
    <property type="project" value="UniProtKB-UniRule"/>
</dbReference>
<dbReference type="InterPro" id="IPR022646">
    <property type="entry name" value="SecD/SecF_CS"/>
</dbReference>
<feature type="transmembrane region" description="Helical" evidence="12">
    <location>
        <begin position="179"/>
        <end position="200"/>
    </location>
</feature>
<dbReference type="FunFam" id="1.20.1640.10:FF:000024">
    <property type="entry name" value="Multifunctional fusion protein"/>
    <property type="match status" value="1"/>
</dbReference>
<evidence type="ECO:0000256" key="7">
    <source>
        <dbReference type="ARBA" id="ARBA00023010"/>
    </source>
</evidence>
<evidence type="ECO:0000256" key="8">
    <source>
        <dbReference type="ARBA" id="ARBA00023136"/>
    </source>
</evidence>
<dbReference type="GO" id="GO:0043952">
    <property type="term" value="P:protein transport by the Sec complex"/>
    <property type="evidence" value="ECO:0007669"/>
    <property type="project" value="UniProtKB-UniRule"/>
</dbReference>
<keyword evidence="2 12" id="KW-0813">Transport</keyword>
<protein>
    <recommendedName>
        <fullName evidence="12">Protein-export membrane protein SecF</fullName>
    </recommendedName>
</protein>
<dbReference type="OrthoDB" id="9805019at2"/>
<comment type="subcellular location">
    <subcellularLocation>
        <location evidence="1 12">Cell membrane</location>
        <topology evidence="1 12">Multi-pass membrane protein</topology>
    </subcellularLocation>
</comment>
<dbReference type="Proteomes" id="UP000198636">
    <property type="component" value="Unassembled WGS sequence"/>
</dbReference>
<feature type="transmembrane region" description="Helical" evidence="12">
    <location>
        <begin position="128"/>
        <end position="145"/>
    </location>
</feature>
<dbReference type="InterPro" id="IPR022813">
    <property type="entry name" value="SecD/SecF_arch_bac"/>
</dbReference>
<keyword evidence="4 12" id="KW-0812">Transmembrane</keyword>
<evidence type="ECO:0000256" key="10">
    <source>
        <dbReference type="ARBA" id="ARBA00060856"/>
    </source>
</evidence>
<evidence type="ECO:0000256" key="5">
    <source>
        <dbReference type="ARBA" id="ARBA00022927"/>
    </source>
</evidence>
<dbReference type="RefSeq" id="WP_091547239.1">
    <property type="nucleotide sequence ID" value="NZ_FMUS01000037.1"/>
</dbReference>
<evidence type="ECO:0000256" key="6">
    <source>
        <dbReference type="ARBA" id="ARBA00022989"/>
    </source>
</evidence>
<sequence>MNIIERRKIWFALSGAVIAIGLIIGLFSGINLGIDFTGGALMEIEVHQELPVSEIREIVNEFDPNANINLLGRDRTIVQIRSTIDFDNQERLEIFGKFQEKYDLDLKEDFLRAQQFGPAVGREIQNRALISVLISALGMLAYITFRFELRFGFAAITALIHDILIVIAVYSIFRIPINAPFVAAVLTILGYSINDTIVVFDRIRENLKFMKKNNYEQVANDSIKQTIVRSINTSVTTLITIVALYVLGVEQIRQFALPLIAGVVSGTYSSIFIASPVWVMLKEMQAKKTSYNPNPETK</sequence>
<comment type="similarity">
    <text evidence="10">In the C-terminal section; belongs to the SecD/SecF family. SecF subfamily.</text>
</comment>
<evidence type="ECO:0000256" key="12">
    <source>
        <dbReference type="HAMAP-Rule" id="MF_01464"/>
    </source>
</evidence>
<keyword evidence="6 12" id="KW-1133">Transmembrane helix</keyword>
<evidence type="ECO:0000256" key="4">
    <source>
        <dbReference type="ARBA" id="ARBA00022692"/>
    </source>
</evidence>
<accession>A0A1G5L490</accession>
<evidence type="ECO:0000256" key="2">
    <source>
        <dbReference type="ARBA" id="ARBA00022448"/>
    </source>
</evidence>
<dbReference type="GO" id="GO:0015450">
    <property type="term" value="F:protein-transporting ATPase activity"/>
    <property type="evidence" value="ECO:0007669"/>
    <property type="project" value="InterPro"/>
</dbReference>
<evidence type="ECO:0000256" key="9">
    <source>
        <dbReference type="ARBA" id="ARBA00059018"/>
    </source>
</evidence>
<dbReference type="InterPro" id="IPR022645">
    <property type="entry name" value="SecD/SecF_bac"/>
</dbReference>
<dbReference type="NCBIfam" id="TIGR00916">
    <property type="entry name" value="2A0604s01"/>
    <property type="match status" value="1"/>
</dbReference>
<evidence type="ECO:0000313" key="15">
    <source>
        <dbReference type="Proteomes" id="UP000198636"/>
    </source>
</evidence>
<dbReference type="SUPFAM" id="SSF82866">
    <property type="entry name" value="Multidrug efflux transporter AcrB transmembrane domain"/>
    <property type="match status" value="1"/>
</dbReference>
<dbReference type="InterPro" id="IPR048634">
    <property type="entry name" value="SecD_SecF_C"/>
</dbReference>
<dbReference type="STRING" id="1120976.SAMN03080606_04011"/>
<comment type="similarity">
    <text evidence="11">In the N-terminal section; belongs to the SecD/SecF family. SecD subfamily.</text>
</comment>
<dbReference type="PANTHER" id="PTHR30081:SF8">
    <property type="entry name" value="PROTEIN TRANSLOCASE SUBUNIT SECF"/>
    <property type="match status" value="1"/>
</dbReference>
<gene>
    <name evidence="12" type="primary">secF</name>
    <name evidence="14" type="ORF">SAMN03080606_04011</name>
</gene>
<dbReference type="PRINTS" id="PR01755">
    <property type="entry name" value="SECFTRNLCASE"/>
</dbReference>
<dbReference type="HAMAP" id="MF_01464_B">
    <property type="entry name" value="SecF_B"/>
    <property type="match status" value="1"/>
</dbReference>
<keyword evidence="8 12" id="KW-0472">Membrane</keyword>
<keyword evidence="5 12" id="KW-0653">Protein transport</keyword>
<feature type="transmembrane region" description="Helical" evidence="12">
    <location>
        <begin position="231"/>
        <end position="249"/>
    </location>
</feature>
<evidence type="ECO:0000259" key="13">
    <source>
        <dbReference type="Pfam" id="PF02355"/>
    </source>
</evidence>
<feature type="transmembrane region" description="Helical" evidence="12">
    <location>
        <begin position="255"/>
        <end position="281"/>
    </location>
</feature>
<evidence type="ECO:0000256" key="3">
    <source>
        <dbReference type="ARBA" id="ARBA00022475"/>
    </source>
</evidence>
<dbReference type="EMBL" id="FMUS01000037">
    <property type="protein sequence ID" value="SCZ07261.1"/>
    <property type="molecule type" value="Genomic_DNA"/>
</dbReference>
<dbReference type="Gene3D" id="1.20.1640.10">
    <property type="entry name" value="Multidrug efflux transporter AcrB transmembrane domain"/>
    <property type="match status" value="1"/>
</dbReference>
<keyword evidence="3 12" id="KW-1003">Cell membrane</keyword>
<keyword evidence="7 12" id="KW-0811">Translocation</keyword>
<dbReference type="NCBIfam" id="TIGR00966">
    <property type="entry name" value="transloc_SecF"/>
    <property type="match status" value="1"/>
</dbReference>